<evidence type="ECO:0000313" key="3">
    <source>
        <dbReference type="Proteomes" id="UP000229296"/>
    </source>
</evidence>
<dbReference type="EMBL" id="MF787246">
    <property type="protein sequence ID" value="ATG86363.1"/>
    <property type="molecule type" value="Genomic_DNA"/>
</dbReference>
<dbReference type="Pfam" id="PF08719">
    <property type="entry name" value="NADAR"/>
    <property type="match status" value="1"/>
</dbReference>
<dbReference type="InterPro" id="IPR037238">
    <property type="entry name" value="YbiA-like_sf"/>
</dbReference>
<dbReference type="InterPro" id="IPR012816">
    <property type="entry name" value="NADAR"/>
</dbReference>
<dbReference type="Proteomes" id="UP000229296">
    <property type="component" value="Segment"/>
</dbReference>
<feature type="domain" description="NADAR" evidence="1">
    <location>
        <begin position="30"/>
        <end position="175"/>
    </location>
</feature>
<accession>A0A291I9K2</accession>
<name>A0A291I9K2_9CAUD</name>
<gene>
    <name evidence="2" type="ORF">LpeD_76</name>
</gene>
<dbReference type="Gene3D" id="1.10.357.40">
    <property type="entry name" value="YbiA-like"/>
    <property type="match status" value="1"/>
</dbReference>
<dbReference type="CDD" id="cd15457">
    <property type="entry name" value="NADAR"/>
    <property type="match status" value="1"/>
</dbReference>
<proteinExistence type="predicted"/>
<protein>
    <recommendedName>
        <fullName evidence="1">NADAR domain-containing protein</fullName>
    </recommendedName>
</protein>
<organism evidence="2 3">
    <name type="scientific">Lactobacillus phage LpeD</name>
    <dbReference type="NCBI Taxonomy" id="2041210"/>
    <lineage>
        <taxon>Viruses</taxon>
        <taxon>Duplodnaviria</taxon>
        <taxon>Heunggongvirae</taxon>
        <taxon>Uroviricota</taxon>
        <taxon>Caudoviricetes</taxon>
        <taxon>Herelleviridae</taxon>
        <taxon>Elpedvirus</taxon>
        <taxon>Elpedvirus LpeD</taxon>
    </lineage>
</organism>
<dbReference type="NCBIfam" id="TIGR02464">
    <property type="entry name" value="ribofla_fusion"/>
    <property type="match status" value="1"/>
</dbReference>
<dbReference type="SUPFAM" id="SSF143990">
    <property type="entry name" value="YbiA-like"/>
    <property type="match status" value="1"/>
</dbReference>
<sequence length="184" mass="21573">MNTDYTNDQLQVLDPNAKVSDDYFAFFGGKSPFSNFYLTNFKYNKHTFCCSEQAFMYAKAYIMHDFEMAEKIANYELKDKEIPLVYKRMGRKVKNYNDDLWSKYRQRVMTSILYNKFNNADLLFLLKATGNRKIIEASPYDGIWGAHVGLGSINEHWDNFCGDNLLGEILMELRNINIKAWPSF</sequence>
<evidence type="ECO:0000313" key="2">
    <source>
        <dbReference type="EMBL" id="ATG86363.1"/>
    </source>
</evidence>
<keyword evidence="3" id="KW-1185">Reference proteome</keyword>
<evidence type="ECO:0000259" key="1">
    <source>
        <dbReference type="Pfam" id="PF08719"/>
    </source>
</evidence>
<reference evidence="2 3" key="1">
    <citation type="submission" date="2017-08" db="EMBL/GenBank/DDBJ databases">
        <title>Isolation and Characterization of phages of Lactobacillus pentosus and plantarum.</title>
        <authorList>
            <person name="Qi R."/>
            <person name="Yu M."/>
            <person name="Qiao X."/>
            <person name="Li Y."/>
        </authorList>
    </citation>
    <scope>NUCLEOTIDE SEQUENCE [LARGE SCALE GENOMIC DNA]</scope>
</reference>